<gene>
    <name evidence="1" type="ORF">S03H2_41570</name>
</gene>
<dbReference type="AlphaFoldDB" id="X1IY70"/>
<reference evidence="1" key="1">
    <citation type="journal article" date="2014" name="Front. Microbiol.">
        <title>High frequency of phylogenetically diverse reductive dehalogenase-homologous genes in deep subseafloor sedimentary metagenomes.</title>
        <authorList>
            <person name="Kawai M."/>
            <person name="Futagami T."/>
            <person name="Toyoda A."/>
            <person name="Takaki Y."/>
            <person name="Nishi S."/>
            <person name="Hori S."/>
            <person name="Arai W."/>
            <person name="Tsubouchi T."/>
            <person name="Morono Y."/>
            <person name="Uchiyama I."/>
            <person name="Ito T."/>
            <person name="Fujiyama A."/>
            <person name="Inagaki F."/>
            <person name="Takami H."/>
        </authorList>
    </citation>
    <scope>NUCLEOTIDE SEQUENCE</scope>
    <source>
        <strain evidence="1">Expedition CK06-06</strain>
    </source>
</reference>
<evidence type="ECO:0008006" key="2">
    <source>
        <dbReference type="Google" id="ProtNLM"/>
    </source>
</evidence>
<proteinExistence type="predicted"/>
<name>X1IY70_9ZZZZ</name>
<dbReference type="EMBL" id="BARU01025826">
    <property type="protein sequence ID" value="GAH71019.1"/>
    <property type="molecule type" value="Genomic_DNA"/>
</dbReference>
<organism evidence="1">
    <name type="scientific">marine sediment metagenome</name>
    <dbReference type="NCBI Taxonomy" id="412755"/>
    <lineage>
        <taxon>unclassified sequences</taxon>
        <taxon>metagenomes</taxon>
        <taxon>ecological metagenomes</taxon>
    </lineage>
</organism>
<feature type="non-terminal residue" evidence="1">
    <location>
        <position position="75"/>
    </location>
</feature>
<sequence>MEHGRKIGIISTRLSGTDGVSLETSKWVKVLTSMGYKCYFFTGESDWPADQTYLLPEAHFSHSDIRGLRQDLFDD</sequence>
<protein>
    <recommendedName>
        <fullName evidence="2">Glycosyltransferase subfamily 4-like N-terminal domain-containing protein</fullName>
    </recommendedName>
</protein>
<evidence type="ECO:0000313" key="1">
    <source>
        <dbReference type="EMBL" id="GAH71019.1"/>
    </source>
</evidence>
<accession>X1IY70</accession>
<comment type="caution">
    <text evidence="1">The sequence shown here is derived from an EMBL/GenBank/DDBJ whole genome shotgun (WGS) entry which is preliminary data.</text>
</comment>